<dbReference type="InterPro" id="IPR011042">
    <property type="entry name" value="6-blade_b-propeller_TolB-like"/>
</dbReference>
<dbReference type="PANTHER" id="PTHR47572:SF5">
    <property type="entry name" value="BLR2277 PROTEIN"/>
    <property type="match status" value="1"/>
</dbReference>
<dbReference type="SUPFAM" id="SSF63829">
    <property type="entry name" value="Calcium-dependent phosphotriesterase"/>
    <property type="match status" value="1"/>
</dbReference>
<feature type="non-terminal residue" evidence="1">
    <location>
        <position position="73"/>
    </location>
</feature>
<sequence>MDCFLEGPSFDRQGRLYVTDIPFGRVFRISPEGEWEQVAEYDGWPNGLKIHRDGRIFITDYKRGIMLLDPESG</sequence>
<evidence type="ECO:0000313" key="2">
    <source>
        <dbReference type="Proteomes" id="UP000580654"/>
    </source>
</evidence>
<gene>
    <name evidence="1" type="ORF">FHS87_004684</name>
</gene>
<comment type="caution">
    <text evidence="1">The sequence shown here is derived from an EMBL/GenBank/DDBJ whole genome shotgun (WGS) entry which is preliminary data.</text>
</comment>
<organism evidence="1 2">
    <name type="scientific">Muricoccus pecuniae</name>
    <dbReference type="NCBI Taxonomy" id="693023"/>
    <lineage>
        <taxon>Bacteria</taxon>
        <taxon>Pseudomonadati</taxon>
        <taxon>Pseudomonadota</taxon>
        <taxon>Alphaproteobacteria</taxon>
        <taxon>Acetobacterales</taxon>
        <taxon>Roseomonadaceae</taxon>
        <taxon>Muricoccus</taxon>
    </lineage>
</organism>
<accession>A0A840Y9K6</accession>
<name>A0A840Y9K6_9PROT</name>
<evidence type="ECO:0000313" key="1">
    <source>
        <dbReference type="EMBL" id="MBB5696610.1"/>
    </source>
</evidence>
<keyword evidence="2" id="KW-1185">Reference proteome</keyword>
<proteinExistence type="predicted"/>
<dbReference type="Gene3D" id="2.120.10.30">
    <property type="entry name" value="TolB, C-terminal domain"/>
    <property type="match status" value="1"/>
</dbReference>
<dbReference type="Proteomes" id="UP000580654">
    <property type="component" value="Unassembled WGS sequence"/>
</dbReference>
<dbReference type="EMBL" id="JACIJD010000065">
    <property type="protein sequence ID" value="MBB5696610.1"/>
    <property type="molecule type" value="Genomic_DNA"/>
</dbReference>
<protein>
    <submittedName>
        <fullName evidence="1">Sugar lactone lactonase YvrE</fullName>
    </submittedName>
</protein>
<dbReference type="InterPro" id="IPR051262">
    <property type="entry name" value="SMP-30/CGR1_Lactonase"/>
</dbReference>
<dbReference type="PANTHER" id="PTHR47572">
    <property type="entry name" value="LIPOPROTEIN-RELATED"/>
    <property type="match status" value="1"/>
</dbReference>
<reference evidence="1 2" key="1">
    <citation type="submission" date="2020-08" db="EMBL/GenBank/DDBJ databases">
        <title>Genomic Encyclopedia of Type Strains, Phase IV (KMG-IV): sequencing the most valuable type-strain genomes for metagenomic binning, comparative biology and taxonomic classification.</title>
        <authorList>
            <person name="Goeker M."/>
        </authorList>
    </citation>
    <scope>NUCLEOTIDE SEQUENCE [LARGE SCALE GENOMIC DNA]</scope>
    <source>
        <strain evidence="1 2">DSM 25622</strain>
    </source>
</reference>
<dbReference type="AlphaFoldDB" id="A0A840Y9K6"/>